<keyword evidence="2" id="KW-1133">Transmembrane helix</keyword>
<name>A0AA40DEY9_9PEZI</name>
<proteinExistence type="predicted"/>
<organism evidence="3 4">
    <name type="scientific">Cercophora samala</name>
    <dbReference type="NCBI Taxonomy" id="330535"/>
    <lineage>
        <taxon>Eukaryota</taxon>
        <taxon>Fungi</taxon>
        <taxon>Dikarya</taxon>
        <taxon>Ascomycota</taxon>
        <taxon>Pezizomycotina</taxon>
        <taxon>Sordariomycetes</taxon>
        <taxon>Sordariomycetidae</taxon>
        <taxon>Sordariales</taxon>
        <taxon>Lasiosphaeriaceae</taxon>
        <taxon>Cercophora</taxon>
    </lineage>
</organism>
<gene>
    <name evidence="3" type="ORF">QBC41DRAFT_362987</name>
</gene>
<feature type="region of interest" description="Disordered" evidence="1">
    <location>
        <begin position="158"/>
        <end position="180"/>
    </location>
</feature>
<evidence type="ECO:0000256" key="1">
    <source>
        <dbReference type="SAM" id="MobiDB-lite"/>
    </source>
</evidence>
<keyword evidence="2" id="KW-0472">Membrane</keyword>
<evidence type="ECO:0000256" key="2">
    <source>
        <dbReference type="SAM" id="Phobius"/>
    </source>
</evidence>
<feature type="region of interest" description="Disordered" evidence="1">
    <location>
        <begin position="76"/>
        <end position="109"/>
    </location>
</feature>
<feature type="transmembrane region" description="Helical" evidence="2">
    <location>
        <begin position="41"/>
        <end position="62"/>
    </location>
</feature>
<evidence type="ECO:0000313" key="4">
    <source>
        <dbReference type="Proteomes" id="UP001174997"/>
    </source>
</evidence>
<sequence length="413" mass="44927">MPALSPCPISGNPSMYGLGLRAAFYLLHLSTLFLELLEQEYIVLLLSTELVLNFALLLSLILQVAAGGLHIVEVPPGPPPGPPSTSYYSSSSHSGSPTPPSSLSPRIINVSPSGPAASPGINYYRQAVPHPYFPYEGVDVHDPNGSPPLMSGGLGARWPRSPKPMGPRSPPSPTKSIDPANDKLWDEVLSGAPGTQGESLITQKDIDDLFNPPPSAMLITDADVAAVMEPLVTDADVEEVIREMLTEQDIADAMKDKVTDADVDRLMRSSYTDADAEAVMGDLIPDELVEEVMRSGGISDEMVEEVMRSPRQATQHDEDEDEDEGNGPAESIPETETEPRTPRSVRWAMPLDEEIDSRYPSDGGFYHSPELRGRDDEVEEIMRDRYGDDDARIVAVVRYVPTPGYGSSRGRKY</sequence>
<dbReference type="Proteomes" id="UP001174997">
    <property type="component" value="Unassembled WGS sequence"/>
</dbReference>
<evidence type="ECO:0008006" key="5">
    <source>
        <dbReference type="Google" id="ProtNLM"/>
    </source>
</evidence>
<comment type="caution">
    <text evidence="3">The sequence shown here is derived from an EMBL/GenBank/DDBJ whole genome shotgun (WGS) entry which is preliminary data.</text>
</comment>
<feature type="compositionally biased region" description="Low complexity" evidence="1">
    <location>
        <begin position="84"/>
        <end position="96"/>
    </location>
</feature>
<reference evidence="3" key="1">
    <citation type="submission" date="2023-06" db="EMBL/GenBank/DDBJ databases">
        <title>Genome-scale phylogeny and comparative genomics of the fungal order Sordariales.</title>
        <authorList>
            <consortium name="Lawrence Berkeley National Laboratory"/>
            <person name="Hensen N."/>
            <person name="Bonometti L."/>
            <person name="Westerberg I."/>
            <person name="Brannstrom I.O."/>
            <person name="Guillou S."/>
            <person name="Cros-Aarteil S."/>
            <person name="Calhoun S."/>
            <person name="Haridas S."/>
            <person name="Kuo A."/>
            <person name="Mondo S."/>
            <person name="Pangilinan J."/>
            <person name="Riley R."/>
            <person name="Labutti K."/>
            <person name="Andreopoulos B."/>
            <person name="Lipzen A."/>
            <person name="Chen C."/>
            <person name="Yanf M."/>
            <person name="Daum C."/>
            <person name="Ng V."/>
            <person name="Clum A."/>
            <person name="Steindorff A."/>
            <person name="Ohm R."/>
            <person name="Martin F."/>
            <person name="Silar P."/>
            <person name="Natvig D."/>
            <person name="Lalanne C."/>
            <person name="Gautier V."/>
            <person name="Ament-Velasquez S.L."/>
            <person name="Kruys A."/>
            <person name="Hutchinson M.I."/>
            <person name="Powell A.J."/>
            <person name="Barry K."/>
            <person name="Miller A.N."/>
            <person name="Grigoriev I.V."/>
            <person name="Debuchy R."/>
            <person name="Gladieux P."/>
            <person name="Thoren M.H."/>
            <person name="Johannesson H."/>
        </authorList>
    </citation>
    <scope>NUCLEOTIDE SEQUENCE</scope>
    <source>
        <strain evidence="3">CBS 307.81</strain>
    </source>
</reference>
<accession>A0AA40DEY9</accession>
<evidence type="ECO:0000313" key="3">
    <source>
        <dbReference type="EMBL" id="KAK0671783.1"/>
    </source>
</evidence>
<keyword evidence="2" id="KW-0812">Transmembrane</keyword>
<keyword evidence="4" id="KW-1185">Reference proteome</keyword>
<feature type="compositionally biased region" description="Pro residues" evidence="1">
    <location>
        <begin position="161"/>
        <end position="173"/>
    </location>
</feature>
<dbReference type="AlphaFoldDB" id="A0AA40DEY9"/>
<protein>
    <recommendedName>
        <fullName evidence="5">Magnesium transporter MgtE intracellular domain-containing protein</fullName>
    </recommendedName>
</protein>
<feature type="region of interest" description="Disordered" evidence="1">
    <location>
        <begin position="298"/>
        <end position="372"/>
    </location>
</feature>
<feature type="transmembrane region" description="Helical" evidence="2">
    <location>
        <begin position="15"/>
        <end position="34"/>
    </location>
</feature>
<dbReference type="EMBL" id="JAULSY010000018">
    <property type="protein sequence ID" value="KAK0671783.1"/>
    <property type="molecule type" value="Genomic_DNA"/>
</dbReference>